<dbReference type="Pfam" id="PF00752">
    <property type="entry name" value="XPG_N"/>
    <property type="match status" value="1"/>
</dbReference>
<dbReference type="InterPro" id="IPR006085">
    <property type="entry name" value="XPG_DNA_repair_N"/>
</dbReference>
<name>A0A6P7GV68_DIAVI</name>
<organism evidence="5">
    <name type="scientific">Diabrotica virgifera virgifera</name>
    <name type="common">western corn rootworm</name>
    <dbReference type="NCBI Taxonomy" id="50390"/>
    <lineage>
        <taxon>Eukaryota</taxon>
        <taxon>Metazoa</taxon>
        <taxon>Ecdysozoa</taxon>
        <taxon>Arthropoda</taxon>
        <taxon>Hexapoda</taxon>
        <taxon>Insecta</taxon>
        <taxon>Pterygota</taxon>
        <taxon>Neoptera</taxon>
        <taxon>Endopterygota</taxon>
        <taxon>Coleoptera</taxon>
        <taxon>Polyphaga</taxon>
        <taxon>Cucujiformia</taxon>
        <taxon>Chrysomeloidea</taxon>
        <taxon>Chrysomelidae</taxon>
        <taxon>Galerucinae</taxon>
        <taxon>Diabroticina</taxon>
        <taxon>Diabroticites</taxon>
        <taxon>Diabrotica</taxon>
    </lineage>
</organism>
<dbReference type="GO" id="GO:0004518">
    <property type="term" value="F:nuclease activity"/>
    <property type="evidence" value="ECO:0007669"/>
    <property type="project" value="InterPro"/>
</dbReference>
<dbReference type="InParanoid" id="A0A6P7GV68"/>
<reference evidence="5" key="1">
    <citation type="submission" date="2025-04" db="UniProtKB">
        <authorList>
            <consortium name="RefSeq"/>
        </authorList>
    </citation>
    <scope>IDENTIFICATION</scope>
    <source>
        <tissue evidence="5">Whole insect</tissue>
    </source>
</reference>
<evidence type="ECO:0000313" key="3">
    <source>
        <dbReference type="EnsemblMetazoa" id="XP_050507977.1"/>
    </source>
</evidence>
<feature type="domain" description="XPG N-terminal" evidence="2">
    <location>
        <begin position="1"/>
        <end position="98"/>
    </location>
</feature>
<proteinExistence type="inferred from homology"/>
<dbReference type="PANTHER" id="PTHR15665:SF1">
    <property type="entry name" value="PROTEIN ASTEROID HOMOLOG 1"/>
    <property type="match status" value="1"/>
</dbReference>
<keyword evidence="4" id="KW-1185">Reference proteome</keyword>
<accession>A0A6P7GV68</accession>
<dbReference type="Proteomes" id="UP001652700">
    <property type="component" value="Unplaced"/>
</dbReference>
<dbReference type="OrthoDB" id="25987at2759"/>
<dbReference type="AlphaFoldDB" id="A0A6P7GV68"/>
<reference evidence="3" key="2">
    <citation type="submission" date="2025-05" db="UniProtKB">
        <authorList>
            <consortium name="EnsemblMetazoa"/>
        </authorList>
    </citation>
    <scope>IDENTIFICATION</scope>
</reference>
<dbReference type="InterPro" id="IPR026832">
    <property type="entry name" value="Asteroid"/>
</dbReference>
<dbReference type="PANTHER" id="PTHR15665">
    <property type="entry name" value="ASTEROID PROTEIN"/>
    <property type="match status" value="1"/>
</dbReference>
<sequence>MGVKGLTTFINQRSEKCMEFYELHDTKVVLDGDAVLCQLYYNHTHPRNGCFGGDYDKYGNTIYKFFHMLSQCKITPYIILDGGYESRKMDRILQRFKQRIVQAESLNPRTESRNDTTPIFIREAFEDIACKLGIKVVRCNFEGDKETANIAKALKCPVMSNDSDFYIFDVPYIPFSTVKLIVQSASYIDTDTKEQIKYRYIPCKIYRVDKFLECAGGMSKEILPLFAALVGNDFMDGINISKLNMQPKYNPVYNRIEAIIEWLQRETKNSAIKKVLNTYKQDERELMHKKIEDAIIGYTFKNSQYLNYFDDSISTDQLENDCEDDKFNDFEKLIHTFPKLFLEKFRKSLYPTRFMDILTQNKYYNFKPQVEVKEYEHAHAISSEIMSAIHKILTSSTDNLTCLIRDKSDVTEIILPMCHIDLPSFTEIQTTELRERQALVFLILNIDVDFSTQCLNHFPESWHLLILTLKYMRNKSVISWCILYSIIFGKIIIDYVDPKIGFFRSEDSFNKEFYSRIKGIMANKKLLQFNNSKNLKNALDNITFEDAVIFMNRIKVYFEFNKEMKRDLKMYDRKLMHTLSQFQSCFLHIKNLNQLLNMPYQDLIITECFNGTFVYNFSQSMFRRDNLDDYVKYLFHNAAPSVFNTFEIMIQLIKECDKI</sequence>
<dbReference type="Gene3D" id="3.40.50.1010">
    <property type="entry name" value="5'-nuclease"/>
    <property type="match status" value="1"/>
</dbReference>
<protein>
    <submittedName>
        <fullName evidence="5">Protein asteroid-like</fullName>
    </submittedName>
</protein>
<evidence type="ECO:0000313" key="5">
    <source>
        <dbReference type="RefSeq" id="XP_028153404.1"/>
    </source>
</evidence>
<dbReference type="SUPFAM" id="SSF88723">
    <property type="entry name" value="PIN domain-like"/>
    <property type="match status" value="1"/>
</dbReference>
<comment type="similarity">
    <text evidence="1">Belongs to the asteroid family.</text>
</comment>
<gene>
    <name evidence="5" type="primary">LOC114346861</name>
</gene>
<dbReference type="EnsemblMetazoa" id="XM_050652020.1">
    <property type="protein sequence ID" value="XP_050507977.1"/>
    <property type="gene ID" value="LOC126885449"/>
</dbReference>
<dbReference type="RefSeq" id="XP_028153404.1">
    <property type="nucleotide sequence ID" value="XM_028297603.1"/>
</dbReference>
<evidence type="ECO:0000313" key="4">
    <source>
        <dbReference type="Proteomes" id="UP001652700"/>
    </source>
</evidence>
<evidence type="ECO:0000256" key="1">
    <source>
        <dbReference type="ARBA" id="ARBA00007398"/>
    </source>
</evidence>
<dbReference type="InterPro" id="IPR029060">
    <property type="entry name" value="PIN-like_dom_sf"/>
</dbReference>
<evidence type="ECO:0000259" key="2">
    <source>
        <dbReference type="Pfam" id="PF00752"/>
    </source>
</evidence>
<dbReference type="FunCoup" id="A0A6P7GV68">
    <property type="interactions" value="609"/>
</dbReference>